<evidence type="ECO:0000313" key="1">
    <source>
        <dbReference type="EMBL" id="CEM62216.1"/>
    </source>
</evidence>
<reference evidence="3" key="2">
    <citation type="submission" date="2015-01" db="EMBL/GenBank/DDBJ databases">
        <authorList>
            <person name="Manzoor Shahid"/>
            <person name="Zubair Saima"/>
        </authorList>
    </citation>
    <scope>NUCLEOTIDE SEQUENCE [LARGE SCALE GENOMIC DNA]</scope>
    <source>
        <strain evidence="3">V1</strain>
    </source>
</reference>
<organism evidence="1 3">
    <name type="scientific">Treponema phagedenis</name>
    <dbReference type="NCBI Taxonomy" id="162"/>
    <lineage>
        <taxon>Bacteria</taxon>
        <taxon>Pseudomonadati</taxon>
        <taxon>Spirochaetota</taxon>
        <taxon>Spirochaetia</taxon>
        <taxon>Spirochaetales</taxon>
        <taxon>Treponemataceae</taxon>
        <taxon>Treponema</taxon>
    </lineage>
</organism>
<evidence type="ECO:0000313" key="2">
    <source>
        <dbReference type="EMBL" id="QEJ97438.1"/>
    </source>
</evidence>
<protein>
    <submittedName>
        <fullName evidence="1">Uncharacterized protein</fullName>
    </submittedName>
</protein>
<dbReference type="Proteomes" id="UP000042527">
    <property type="component" value="Unassembled WGS sequence"/>
</dbReference>
<sequence>MSKENMDQRIVVSLRESKTKEKIEDTFKTFNIQDIQEKTAYLDEAMYSPEVFYSSGEERITPEHKYELALQMFLEGSWKLYSYYEKLGLGQENVQN</sequence>
<dbReference type="EMBL" id="CDNC01000023">
    <property type="protein sequence ID" value="CEM62216.1"/>
    <property type="molecule type" value="Genomic_DNA"/>
</dbReference>
<dbReference type="RefSeq" id="WP_002695871.1">
    <property type="nucleotide sequence ID" value="NZ_CDNC01000023.1"/>
</dbReference>
<reference evidence="1" key="1">
    <citation type="submission" date="2015-01" db="EMBL/GenBank/DDBJ databases">
        <authorList>
            <person name="Xiang T."/>
            <person name="Song Y."/>
            <person name="Huang L."/>
            <person name="Wang B."/>
            <person name="Wu P."/>
        </authorList>
    </citation>
    <scope>NUCLEOTIDE SEQUENCE [LARGE SCALE GENOMIC DNA]</scope>
    <source>
        <strain evidence="1">V1</strain>
    </source>
</reference>
<dbReference type="AlphaFoldDB" id="A0A0B7GZV5"/>
<dbReference type="GeneID" id="57754362"/>
<evidence type="ECO:0000313" key="4">
    <source>
        <dbReference type="Proteomes" id="UP000323594"/>
    </source>
</evidence>
<gene>
    <name evidence="2" type="ORF">FUT82_05110</name>
    <name evidence="1" type="ORF">TPHV1_30111</name>
</gene>
<name>A0A0B7GZV5_TREPH</name>
<evidence type="ECO:0000313" key="3">
    <source>
        <dbReference type="Proteomes" id="UP000042527"/>
    </source>
</evidence>
<reference evidence="2 4" key="3">
    <citation type="submission" date="2019-08" db="EMBL/GenBank/DDBJ databases">
        <authorList>
            <person name="Kuhnert P."/>
        </authorList>
    </citation>
    <scope>NUCLEOTIDE SEQUENCE [LARGE SCALE GENOMIC DNA]</scope>
    <source>
        <strain evidence="2 4">B36.5</strain>
    </source>
</reference>
<keyword evidence="3" id="KW-1185">Reference proteome</keyword>
<dbReference type="EMBL" id="CP042817">
    <property type="protein sequence ID" value="QEJ97438.1"/>
    <property type="molecule type" value="Genomic_DNA"/>
</dbReference>
<accession>A0A0B7GZV5</accession>
<dbReference type="Proteomes" id="UP000323594">
    <property type="component" value="Chromosome"/>
</dbReference>
<proteinExistence type="predicted"/>